<keyword evidence="9 14" id="KW-0560">Oxidoreductase</keyword>
<keyword evidence="6 15" id="KW-0812">Transmembrane</keyword>
<dbReference type="EMBL" id="KZ302094">
    <property type="protein sequence ID" value="PFH47747.1"/>
    <property type="molecule type" value="Genomic_DNA"/>
</dbReference>
<evidence type="ECO:0000256" key="5">
    <source>
        <dbReference type="ARBA" id="ARBA00022617"/>
    </source>
</evidence>
<dbReference type="PROSITE" id="PS00086">
    <property type="entry name" value="CYTOCHROME_P450"/>
    <property type="match status" value="1"/>
</dbReference>
<evidence type="ECO:0000256" key="1">
    <source>
        <dbReference type="ARBA" id="ARBA00001971"/>
    </source>
</evidence>
<protein>
    <recommendedName>
        <fullName evidence="18">Cytochrome P450</fullName>
    </recommendedName>
</protein>
<accession>A0A2A9NHM0</accession>
<evidence type="ECO:0000256" key="7">
    <source>
        <dbReference type="ARBA" id="ARBA00022723"/>
    </source>
</evidence>
<keyword evidence="7 13" id="KW-0479">Metal-binding</keyword>
<dbReference type="GO" id="GO:0020037">
    <property type="term" value="F:heme binding"/>
    <property type="evidence" value="ECO:0007669"/>
    <property type="project" value="InterPro"/>
</dbReference>
<reference evidence="16 17" key="1">
    <citation type="submission" date="2014-02" db="EMBL/GenBank/DDBJ databases">
        <title>Transposable element dynamics among asymbiotic and ectomycorrhizal Amanita fungi.</title>
        <authorList>
            <consortium name="DOE Joint Genome Institute"/>
            <person name="Hess J."/>
            <person name="Skrede I."/>
            <person name="Wolfe B."/>
            <person name="LaButti K."/>
            <person name="Ohm R.A."/>
            <person name="Grigoriev I.V."/>
            <person name="Pringle A."/>
        </authorList>
    </citation>
    <scope>NUCLEOTIDE SEQUENCE [LARGE SCALE GENOMIC DNA]</scope>
    <source>
        <strain evidence="16 17">SKay4041</strain>
    </source>
</reference>
<evidence type="ECO:0000256" key="3">
    <source>
        <dbReference type="ARBA" id="ARBA00004721"/>
    </source>
</evidence>
<dbReference type="OrthoDB" id="1470350at2759"/>
<dbReference type="GO" id="GO:0016020">
    <property type="term" value="C:membrane"/>
    <property type="evidence" value="ECO:0007669"/>
    <property type="project" value="UniProtKB-SubCell"/>
</dbReference>
<evidence type="ECO:0000256" key="15">
    <source>
        <dbReference type="SAM" id="Phobius"/>
    </source>
</evidence>
<evidence type="ECO:0000256" key="13">
    <source>
        <dbReference type="PIRSR" id="PIRSR602401-1"/>
    </source>
</evidence>
<evidence type="ECO:0000256" key="2">
    <source>
        <dbReference type="ARBA" id="ARBA00004370"/>
    </source>
</evidence>
<name>A0A2A9NHM0_9AGAR</name>
<evidence type="ECO:0000256" key="4">
    <source>
        <dbReference type="ARBA" id="ARBA00010617"/>
    </source>
</evidence>
<keyword evidence="12 15" id="KW-0472">Membrane</keyword>
<evidence type="ECO:0008006" key="18">
    <source>
        <dbReference type="Google" id="ProtNLM"/>
    </source>
</evidence>
<dbReference type="Proteomes" id="UP000242287">
    <property type="component" value="Unassembled WGS sequence"/>
</dbReference>
<dbReference type="InterPro" id="IPR002401">
    <property type="entry name" value="Cyt_P450_E_grp-I"/>
</dbReference>
<keyword evidence="5 13" id="KW-0349">Heme</keyword>
<organism evidence="16 17">
    <name type="scientific">Amanita thiersii Skay4041</name>
    <dbReference type="NCBI Taxonomy" id="703135"/>
    <lineage>
        <taxon>Eukaryota</taxon>
        <taxon>Fungi</taxon>
        <taxon>Dikarya</taxon>
        <taxon>Basidiomycota</taxon>
        <taxon>Agaricomycotina</taxon>
        <taxon>Agaricomycetes</taxon>
        <taxon>Agaricomycetidae</taxon>
        <taxon>Agaricales</taxon>
        <taxon>Pluteineae</taxon>
        <taxon>Amanitaceae</taxon>
        <taxon>Amanita</taxon>
    </lineage>
</organism>
<comment type="pathway">
    <text evidence="3">Secondary metabolite biosynthesis; terpenoid biosynthesis.</text>
</comment>
<evidence type="ECO:0000256" key="9">
    <source>
        <dbReference type="ARBA" id="ARBA00023002"/>
    </source>
</evidence>
<feature type="transmembrane region" description="Helical" evidence="15">
    <location>
        <begin position="6"/>
        <end position="26"/>
    </location>
</feature>
<evidence type="ECO:0000256" key="11">
    <source>
        <dbReference type="ARBA" id="ARBA00023033"/>
    </source>
</evidence>
<keyword evidence="17" id="KW-1185">Reference proteome</keyword>
<keyword evidence="8 15" id="KW-1133">Transmembrane helix</keyword>
<evidence type="ECO:0000256" key="10">
    <source>
        <dbReference type="ARBA" id="ARBA00023004"/>
    </source>
</evidence>
<proteinExistence type="inferred from homology"/>
<comment type="subcellular location">
    <subcellularLocation>
        <location evidence="2">Membrane</location>
    </subcellularLocation>
</comment>
<keyword evidence="10 13" id="KW-0408">Iron</keyword>
<feature type="binding site" description="axial binding residue" evidence="13">
    <location>
        <position position="426"/>
    </location>
    <ligand>
        <name>heme</name>
        <dbReference type="ChEBI" id="CHEBI:30413"/>
    </ligand>
    <ligandPart>
        <name>Fe</name>
        <dbReference type="ChEBI" id="CHEBI:18248"/>
    </ligandPart>
</feature>
<sequence>MSLTDLITQILNVNVPAITALALAYLGASIYKIFRCPPGLRHLPRVPLLPTLLSLLRGETEFDRVNRLLLPYATMQSEDLVVVWAFGTWYVHVVGAQLGKELMENRHVQKALPGGPDMLFWRFVGQKSIFMIDGEQWKKHAAIMRPVITRRIPMDIFWSLSQRLIEIMGKGGRLHWNELAHRITLDAVGKTVIGYDFKALENPDGKLVKLYRSILADVSHPLYVAFPALERLLPRRNLISRIDWFNGMLGQIFEEKRKEPAEDFLSYILDSEHLSEEECRDGVVAMFMAGHDTTAGALSSIVYNFAKHPACQHRARQEVLEILKDEVEPTIDDFSKMPFLQACIHESMRMNNPSTVTMPRVASVDTKLGKYVIPAGVPVLWNMSGALHNERDWPDEAIFNPNRFLDEDAEKSLEKWIPFGAGPRRCPGKNFSLYEQRVIVAALLRSYSWELPEKTIHKERLRNAFSAFALNLPYELDIVFTKLS</sequence>
<evidence type="ECO:0000256" key="8">
    <source>
        <dbReference type="ARBA" id="ARBA00022989"/>
    </source>
</evidence>
<keyword evidence="11 14" id="KW-0503">Monooxygenase</keyword>
<dbReference type="CDD" id="cd00302">
    <property type="entry name" value="cytochrome_P450"/>
    <property type="match status" value="1"/>
</dbReference>
<dbReference type="PRINTS" id="PR00463">
    <property type="entry name" value="EP450I"/>
</dbReference>
<comment type="similarity">
    <text evidence="4 14">Belongs to the cytochrome P450 family.</text>
</comment>
<dbReference type="InterPro" id="IPR001128">
    <property type="entry name" value="Cyt_P450"/>
</dbReference>
<gene>
    <name evidence="16" type="ORF">AMATHDRAFT_151389</name>
</gene>
<evidence type="ECO:0000313" key="16">
    <source>
        <dbReference type="EMBL" id="PFH47747.1"/>
    </source>
</evidence>
<dbReference type="SUPFAM" id="SSF48264">
    <property type="entry name" value="Cytochrome P450"/>
    <property type="match status" value="1"/>
</dbReference>
<dbReference type="PANTHER" id="PTHR24305">
    <property type="entry name" value="CYTOCHROME P450"/>
    <property type="match status" value="1"/>
</dbReference>
<dbReference type="GO" id="GO:0004497">
    <property type="term" value="F:monooxygenase activity"/>
    <property type="evidence" value="ECO:0007669"/>
    <property type="project" value="UniProtKB-KW"/>
</dbReference>
<dbReference type="GO" id="GO:0005506">
    <property type="term" value="F:iron ion binding"/>
    <property type="evidence" value="ECO:0007669"/>
    <property type="project" value="InterPro"/>
</dbReference>
<evidence type="ECO:0000256" key="12">
    <source>
        <dbReference type="ARBA" id="ARBA00023136"/>
    </source>
</evidence>
<evidence type="ECO:0000313" key="17">
    <source>
        <dbReference type="Proteomes" id="UP000242287"/>
    </source>
</evidence>
<dbReference type="PRINTS" id="PR00385">
    <property type="entry name" value="P450"/>
</dbReference>
<dbReference type="STRING" id="703135.A0A2A9NHM0"/>
<dbReference type="Gene3D" id="1.10.630.10">
    <property type="entry name" value="Cytochrome P450"/>
    <property type="match status" value="1"/>
</dbReference>
<dbReference type="AlphaFoldDB" id="A0A2A9NHM0"/>
<dbReference type="Pfam" id="PF00067">
    <property type="entry name" value="p450"/>
    <property type="match status" value="1"/>
</dbReference>
<dbReference type="InterPro" id="IPR050121">
    <property type="entry name" value="Cytochrome_P450_monoxygenase"/>
</dbReference>
<evidence type="ECO:0000256" key="6">
    <source>
        <dbReference type="ARBA" id="ARBA00022692"/>
    </source>
</evidence>
<dbReference type="PANTHER" id="PTHR24305:SF166">
    <property type="entry name" value="CYTOCHROME P450 12A4, MITOCHONDRIAL-RELATED"/>
    <property type="match status" value="1"/>
</dbReference>
<dbReference type="InterPro" id="IPR036396">
    <property type="entry name" value="Cyt_P450_sf"/>
</dbReference>
<dbReference type="GO" id="GO:0016705">
    <property type="term" value="F:oxidoreductase activity, acting on paired donors, with incorporation or reduction of molecular oxygen"/>
    <property type="evidence" value="ECO:0007669"/>
    <property type="project" value="InterPro"/>
</dbReference>
<comment type="cofactor">
    <cofactor evidence="1 13">
        <name>heme</name>
        <dbReference type="ChEBI" id="CHEBI:30413"/>
    </cofactor>
</comment>
<evidence type="ECO:0000256" key="14">
    <source>
        <dbReference type="RuleBase" id="RU000461"/>
    </source>
</evidence>
<dbReference type="InterPro" id="IPR017972">
    <property type="entry name" value="Cyt_P450_CS"/>
</dbReference>